<sequence length="373" mass="41926">MKKFLVTLLLGASFANAATTQELERKINILTKEVQDIQSQGLSSRVSLGGYGEIVFKDNSDSNAQWDTLRNVLYVGYKFSDKWSFMTEIEIEHADEIYTEFAEIRYAHSELLNFKAGLLLSPLGLVNLEHEPTRFIGVNRPEIEKNIIPTTMRENGFGVYGTWKNLDYKYYIMNSLEGWSNADASGFDADGVRDGRQKGAKAVAGHWSHILRLDYGFDFGLDLGTSVYVGTTNGDAQGEHNIYDVHLAYNYKGLMVKALYVYSTLDGKEFSAKSGNVVADVMQGYYVDLGYNITHSKTYTIMPYVRYESYNTQDDVDATVGVADKANDRTNLTAGVMYKPLDKVSFKADYTKYENASNVGESEAFNFGIGWEY</sequence>
<evidence type="ECO:0000313" key="2">
    <source>
        <dbReference type="EMBL" id="RZF22379.1"/>
    </source>
</evidence>
<evidence type="ECO:0000256" key="1">
    <source>
        <dbReference type="SAM" id="SignalP"/>
    </source>
</evidence>
<dbReference type="InterPro" id="IPR023614">
    <property type="entry name" value="Porin_dom_sf"/>
</dbReference>
<evidence type="ECO:0008006" key="4">
    <source>
        <dbReference type="Google" id="ProtNLM"/>
    </source>
</evidence>
<dbReference type="SUPFAM" id="SSF56935">
    <property type="entry name" value="Porins"/>
    <property type="match status" value="1"/>
</dbReference>
<gene>
    <name evidence="2" type="ORF">DAY19_01005</name>
</gene>
<name>A0ABY0IHE9_9BACT</name>
<protein>
    <recommendedName>
        <fullName evidence="4">Porin domain-containing protein</fullName>
    </recommendedName>
</protein>
<reference evidence="3" key="1">
    <citation type="journal article" date="2019" name="Int. J. Syst. Evol. Microbiol.">
        <title>Halobacteriovorax valvorus sp. nov., a novel prokaryotic predator isolated from coastal seawater of China.</title>
        <authorList>
            <person name="Chen M.-X."/>
        </authorList>
    </citation>
    <scope>NUCLEOTIDE SEQUENCE [LARGE SCALE GENOMIC DNA]</scope>
    <source>
        <strain evidence="3">BL9</strain>
    </source>
</reference>
<keyword evidence="1" id="KW-0732">Signal</keyword>
<proteinExistence type="predicted"/>
<dbReference type="Gene3D" id="2.40.160.10">
    <property type="entry name" value="Porin"/>
    <property type="match status" value="1"/>
</dbReference>
<evidence type="ECO:0000313" key="3">
    <source>
        <dbReference type="Proteomes" id="UP000443582"/>
    </source>
</evidence>
<feature type="chain" id="PRO_5045345152" description="Porin domain-containing protein" evidence="1">
    <location>
        <begin position="18"/>
        <end position="373"/>
    </location>
</feature>
<feature type="signal peptide" evidence="1">
    <location>
        <begin position="1"/>
        <end position="17"/>
    </location>
</feature>
<dbReference type="RefSeq" id="WP_114705324.1">
    <property type="nucleotide sequence ID" value="NZ_QDKL01000001.1"/>
</dbReference>
<dbReference type="EMBL" id="QDKL01000001">
    <property type="protein sequence ID" value="RZF22379.1"/>
    <property type="molecule type" value="Genomic_DNA"/>
</dbReference>
<dbReference type="Proteomes" id="UP000443582">
    <property type="component" value="Unassembled WGS sequence"/>
</dbReference>
<organism evidence="2 3">
    <name type="scientific">Halobacteriovorax vibrionivorans</name>
    <dbReference type="NCBI Taxonomy" id="2152716"/>
    <lineage>
        <taxon>Bacteria</taxon>
        <taxon>Pseudomonadati</taxon>
        <taxon>Bdellovibrionota</taxon>
        <taxon>Bacteriovoracia</taxon>
        <taxon>Bacteriovoracales</taxon>
        <taxon>Halobacteriovoraceae</taxon>
        <taxon>Halobacteriovorax</taxon>
    </lineage>
</organism>
<keyword evidence="3" id="KW-1185">Reference proteome</keyword>
<comment type="caution">
    <text evidence="2">The sequence shown here is derived from an EMBL/GenBank/DDBJ whole genome shotgun (WGS) entry which is preliminary data.</text>
</comment>
<accession>A0ABY0IHE9</accession>